<dbReference type="AlphaFoldDB" id="C7H1N1"/>
<gene>
    <name evidence="1" type="ORF">FAEPRAA2165_00170</name>
</gene>
<dbReference type="EMBL" id="ACOP02000003">
    <property type="protein sequence ID" value="EEU98241.1"/>
    <property type="molecule type" value="Genomic_DNA"/>
</dbReference>
<dbReference type="STRING" id="411483.FAEPRAA2165_00170"/>
<comment type="caution">
    <text evidence="1">The sequence shown here is derived from an EMBL/GenBank/DDBJ whole genome shotgun (WGS) entry which is preliminary data.</text>
</comment>
<name>C7H1N1_FAED2</name>
<evidence type="ECO:0000313" key="1">
    <source>
        <dbReference type="EMBL" id="EEU98241.1"/>
    </source>
</evidence>
<proteinExistence type="predicted"/>
<dbReference type="Proteomes" id="UP000004619">
    <property type="component" value="Unassembled WGS sequence"/>
</dbReference>
<organism evidence="1 2">
    <name type="scientific">Faecalibacterium duncaniae (strain DSM 17677 / JCM 31915 / A2-165)</name>
    <name type="common">Faecalibacterium prausnitzii</name>
    <dbReference type="NCBI Taxonomy" id="411483"/>
    <lineage>
        <taxon>Bacteria</taxon>
        <taxon>Bacillati</taxon>
        <taxon>Bacillota</taxon>
        <taxon>Clostridia</taxon>
        <taxon>Eubacteriales</taxon>
        <taxon>Oscillospiraceae</taxon>
        <taxon>Faecalibacterium</taxon>
    </lineage>
</organism>
<evidence type="ECO:0000313" key="2">
    <source>
        <dbReference type="Proteomes" id="UP000004619"/>
    </source>
</evidence>
<protein>
    <submittedName>
        <fullName evidence="1">Uncharacterized protein</fullName>
    </submittedName>
</protein>
<accession>C7H1N1</accession>
<dbReference type="HOGENOM" id="CLU_3310046_0_0_9"/>
<sequence length="39" mass="4423">MPRPLLLGEVASSKAKMTERLYGGKAFRKIKILYEIEGQ</sequence>
<reference evidence="1" key="1">
    <citation type="submission" date="2009-08" db="EMBL/GenBank/DDBJ databases">
        <authorList>
            <person name="Weinstock G."/>
            <person name="Sodergren E."/>
            <person name="Clifton S."/>
            <person name="Fulton L."/>
            <person name="Fulton B."/>
            <person name="Courtney L."/>
            <person name="Fronick C."/>
            <person name="Harrison M."/>
            <person name="Strong C."/>
            <person name="Farmer C."/>
            <person name="Delahaunty K."/>
            <person name="Markovic C."/>
            <person name="Hall O."/>
            <person name="Minx P."/>
            <person name="Tomlinson C."/>
            <person name="Mitreva M."/>
            <person name="Nelson J."/>
            <person name="Hou S."/>
            <person name="Wollam A."/>
            <person name="Pepin K.H."/>
            <person name="Johnson M."/>
            <person name="Bhonagiri V."/>
            <person name="Nash W.E."/>
            <person name="Warren W."/>
            <person name="Chinwalla A."/>
            <person name="Mardis E.R."/>
            <person name="Wilson R.K."/>
        </authorList>
    </citation>
    <scope>NUCLEOTIDE SEQUENCE [LARGE SCALE GENOMIC DNA]</scope>
    <source>
        <strain evidence="1">A2-165</strain>
    </source>
</reference>
<keyword evidence="2" id="KW-1185">Reference proteome</keyword>